<evidence type="ECO:0008006" key="3">
    <source>
        <dbReference type="Google" id="ProtNLM"/>
    </source>
</evidence>
<accession>A0ABQ0CDG2</accession>
<dbReference type="EMBL" id="BAAFGK010000005">
    <property type="protein sequence ID" value="GAB0058730.1"/>
    <property type="molecule type" value="Genomic_DNA"/>
</dbReference>
<evidence type="ECO:0000313" key="1">
    <source>
        <dbReference type="EMBL" id="GAB0058730.1"/>
    </source>
</evidence>
<evidence type="ECO:0000313" key="2">
    <source>
        <dbReference type="Proteomes" id="UP001628193"/>
    </source>
</evidence>
<keyword evidence="2" id="KW-1185">Reference proteome</keyword>
<name>A0ABQ0CDG2_9PROT</name>
<dbReference type="RefSeq" id="WP_420906453.1">
    <property type="nucleotide sequence ID" value="NZ_BAAFGK010000005.1"/>
</dbReference>
<reference evidence="1 2" key="2">
    <citation type="submission" date="2024-09" db="EMBL/GenBank/DDBJ databases">
        <title>Draft genome sequence of Candidatus Magnetaquicoccaceae bacterium FCR-1.</title>
        <authorList>
            <person name="Shimoshige H."/>
            <person name="Shimamura S."/>
            <person name="Taoka A."/>
            <person name="Kobayashi H."/>
            <person name="Maekawa T."/>
        </authorList>
    </citation>
    <scope>NUCLEOTIDE SEQUENCE [LARGE SCALE GENOMIC DNA]</scope>
    <source>
        <strain evidence="1 2">FCR-1</strain>
    </source>
</reference>
<comment type="caution">
    <text evidence="1">The sequence shown here is derived from an EMBL/GenBank/DDBJ whole genome shotgun (WGS) entry which is preliminary data.</text>
</comment>
<protein>
    <recommendedName>
        <fullName evidence="3">AsmA family protein</fullName>
    </recommendedName>
</protein>
<reference evidence="1 2" key="1">
    <citation type="submission" date="2024-05" db="EMBL/GenBank/DDBJ databases">
        <authorList>
            <consortium name="Candidatus Magnetaquicoccaceae bacterium FCR-1 genome sequencing consortium"/>
            <person name="Shimoshige H."/>
            <person name="Shimamura S."/>
            <person name="Taoka A."/>
            <person name="Kobayashi H."/>
            <person name="Maekawa T."/>
        </authorList>
    </citation>
    <scope>NUCLEOTIDE SEQUENCE [LARGE SCALE GENOMIC DNA]</scope>
    <source>
        <strain evidence="1 2">FCR-1</strain>
    </source>
</reference>
<proteinExistence type="predicted"/>
<gene>
    <name evidence="1" type="ORF">SIID45300_03085</name>
</gene>
<dbReference type="Proteomes" id="UP001628193">
    <property type="component" value="Unassembled WGS sequence"/>
</dbReference>
<sequence length="1240" mass="134425">MRRILKIGAWILAMALLSVVASLQTIVSSEPFKRHLIAVLGHDLPGAITIDALTLDYVTGLQARQIAWRLEERTLFQLQGINLAIDWPDLLLGRLTIREVRIHGGRLDLSAAHLTGEPESPSEESTPPTPHPVLAPAWVATTLPLRLAMQSFVVEDIDLAYEPMPGARLSVRQLAMRAALRVDRQGMDLTGKITIDDLAYADGNGSVHLPVSLEMDLGNESGQGARRSTLRLGKLLTVPLDARLTLNRHPAEIDLLLRAEPVELAPLLALVKPWLPDDWRAARLTGKGGGAWRFQGVRDDDGLSGSGEGALELTDLDARLPGDRERVLERGTARLTISGMRIQAGAWQGMRSELHGTAERLVIPEVQVGKGSLLMGAEHRADGSLAGHGRLKVERLLVGGEGEGGRPVHFETKLLAAFDPERERFSIDRLLVRLDDIARIGGRLELTPDDQTDGEQSLSGTFSATVDGRKLAVALARLLPGGVTLSVSPGESRLSLHGRATLMANRLPRRIALGGLVDLAPVAWSDDETGVGGRLERLKLAWKAHRPVVDGPIEGVVKGTLSLAEPRAGADLTSEEAEITLAGRGRLLPESGAWEGRARFDGHLEKPVFAADIRMDRFTGVLETEARGTFTPDAPFGDAVVSQSWSGVGRKASVRDGDYQWLWPDFHWSARASSELNSGLHRLDSLAIDAEGALTARLSGEYRSEEDFLRLTGGLERLELGRLALLASDEGGAGATHQPFSGNVAVKVDLEGSPGSLKGWSREAPPPLRLALTASASGVEGRWGNARLTGGKGNVNLRFAPEPGQGVTLRADLHAGRWERPEAPAHVQNGGKPPAPLDPGAPWREFHGIALEQARLEFELVGRDPDHWRLNRLKGGLPGLEAELHGEVSGLSGLLDPREMRLPERLAGLFVDLTGRARADLERANPVLATLETRGTGRGELEWSLFKAVNGPFITRFLVSPRELGVTRGDLVLSGMTGTLIANKSTWTDPKQVPVKTKARRAFALERIASPLTSGIEGRRLNIERLELAGVRAEKITMELSYQEGQLRGQNLRLDLLGGTIAGNVLLEGSKPARMDALLEGVEVDLNRLLPAEAGIVGDGQVDFIARLALRFDKESGRLDLGRSEAGILFTRIGKEALDRLLRFLDPKESNPALSNARSKVSYANPSQMNLQLAKGTIKLKIDFREGMVSSLNLERIPLGVLGQFEQIQQDLAPVENLARLLEWIGMTHLEVETREATAP</sequence>
<organism evidence="1 2">
    <name type="scientific">Candidatus Magnetaquiglobus chichijimensis</name>
    <dbReference type="NCBI Taxonomy" id="3141448"/>
    <lineage>
        <taxon>Bacteria</taxon>
        <taxon>Pseudomonadati</taxon>
        <taxon>Pseudomonadota</taxon>
        <taxon>Magnetococcia</taxon>
        <taxon>Magnetococcales</taxon>
        <taxon>Candidatus Magnetaquicoccaceae</taxon>
        <taxon>Candidatus Magnetaquiglobus</taxon>
    </lineage>
</organism>